<dbReference type="EMBL" id="JAPEUX010000002">
    <property type="protein sequence ID" value="KAJ4358129.1"/>
    <property type="molecule type" value="Genomic_DNA"/>
</dbReference>
<evidence type="ECO:0000313" key="1">
    <source>
        <dbReference type="EMBL" id="KAJ4358129.1"/>
    </source>
</evidence>
<organism evidence="1 2">
    <name type="scientific">Didymosphaeria variabile</name>
    <dbReference type="NCBI Taxonomy" id="1932322"/>
    <lineage>
        <taxon>Eukaryota</taxon>
        <taxon>Fungi</taxon>
        <taxon>Dikarya</taxon>
        <taxon>Ascomycota</taxon>
        <taxon>Pezizomycotina</taxon>
        <taxon>Dothideomycetes</taxon>
        <taxon>Pleosporomycetidae</taxon>
        <taxon>Pleosporales</taxon>
        <taxon>Massarineae</taxon>
        <taxon>Didymosphaeriaceae</taxon>
        <taxon>Didymosphaeria</taxon>
    </lineage>
</organism>
<dbReference type="OrthoDB" id="5417628at2759"/>
<reference evidence="1" key="1">
    <citation type="submission" date="2022-10" db="EMBL/GenBank/DDBJ databases">
        <title>Tapping the CABI collections for fungal endophytes: first genome assemblies for Collariella, Neodidymelliopsis, Ascochyta clinopodiicola, Didymella pomorum, Didymosphaeria variabile, Neocosmospora piperis and Neocucurbitaria cava.</title>
        <authorList>
            <person name="Hill R."/>
        </authorList>
    </citation>
    <scope>NUCLEOTIDE SEQUENCE</scope>
    <source>
        <strain evidence="1">IMI 356815</strain>
    </source>
</reference>
<accession>A0A9W8XT64</accession>
<sequence>MRYDDWDVILFPKDSAVPIQEFRTTCYTTQDNNGHQLPTLTCYITSLPAAAPFRISIHSWTAPAKSSSLIESRQRSSQKMVFAVQVIVDGIRIFHGFYDAVSRWPQEIANEKRSVTDPRLQPTSQRGPFLTFPPFHQTVLTQPSWNAREHNGRIKVLLSEQLVGKNKNLGEPDLGIANDIVCFAFQHAPQDILEQAGISWPIRNPLYLASDIRGLRISQLPGPQAAYDLAAENRARSLLSQHSPTMFVRPRNPDPFPRPGADPPHLSQFPRPTMGGKPKPTGLWDSSLEDFPGGYDNMSTDTWSTKRTSSHSTLDTSMPDMLYASPINGQPGDPWTILNAPHELQAGKNEAGKQTRREKGNRQVVVTLREDQLGRLV</sequence>
<dbReference type="RefSeq" id="XP_056074988.1">
    <property type="nucleotide sequence ID" value="XM_056211515.1"/>
</dbReference>
<evidence type="ECO:0000313" key="2">
    <source>
        <dbReference type="Proteomes" id="UP001140513"/>
    </source>
</evidence>
<comment type="caution">
    <text evidence="1">The sequence shown here is derived from an EMBL/GenBank/DDBJ whole genome shotgun (WGS) entry which is preliminary data.</text>
</comment>
<dbReference type="AlphaFoldDB" id="A0A9W8XT64"/>
<keyword evidence="2" id="KW-1185">Reference proteome</keyword>
<dbReference type="GeneID" id="80906238"/>
<protein>
    <submittedName>
        <fullName evidence="1">Uncharacterized protein</fullName>
    </submittedName>
</protein>
<dbReference type="Proteomes" id="UP001140513">
    <property type="component" value="Unassembled WGS sequence"/>
</dbReference>
<name>A0A9W8XT64_9PLEO</name>
<gene>
    <name evidence="1" type="ORF">N0V89_002708</name>
</gene>
<proteinExistence type="predicted"/>